<comment type="caution">
    <text evidence="20">Lacks conserved residue(s) required for the propagation of feature annotation.</text>
</comment>
<keyword evidence="11 21" id="KW-0067">ATP-binding</keyword>
<dbReference type="Gene3D" id="3.90.199.10">
    <property type="entry name" value="Topoisomerase II, domain 5"/>
    <property type="match status" value="1"/>
</dbReference>
<evidence type="ECO:0000256" key="13">
    <source>
        <dbReference type="ARBA" id="ARBA00023029"/>
    </source>
</evidence>
<dbReference type="GO" id="GO:0030170">
    <property type="term" value="F:pyridoxal phosphate binding"/>
    <property type="evidence" value="ECO:0007669"/>
    <property type="project" value="UniProtKB-UniRule"/>
</dbReference>
<comment type="catalytic activity">
    <reaction evidence="1 21 22">
        <text>ATP-dependent breakage, passage and rejoining of double-stranded DNA.</text>
        <dbReference type="EC" id="5.6.2.2"/>
    </reaction>
</comment>
<dbReference type="InterPro" id="IPR022278">
    <property type="entry name" value="Pser_aminoTfrase"/>
</dbReference>
<keyword evidence="10 21" id="KW-0547">Nucleotide-binding</keyword>
<dbReference type="Gene3D" id="3.40.640.10">
    <property type="entry name" value="Type I PLP-dependent aspartate aminotransferase-like (Major domain)"/>
    <property type="match status" value="1"/>
</dbReference>
<comment type="subunit">
    <text evidence="21">Heterotetramer, composed of two GyrA and two GyrB chains. In the heterotetramer, GyrA contains the active site tyrosine that forms a transient covalent intermediate with DNA, while GyrB binds cofactors and catalyzes ATP hydrolysis.</text>
</comment>
<comment type="cofactor">
    <cofactor evidence="20">
        <name>pyridoxal 5'-phosphate</name>
        <dbReference type="ChEBI" id="CHEBI:597326"/>
    </cofactor>
    <text evidence="20">Binds 1 pyridoxal phosphate per subunit.</text>
</comment>
<dbReference type="SUPFAM" id="SSF56719">
    <property type="entry name" value="Type II DNA topoisomerase"/>
    <property type="match status" value="1"/>
</dbReference>
<feature type="short sequence motif" description="GyrA-box" evidence="21">
    <location>
        <begin position="551"/>
        <end position="557"/>
    </location>
</feature>
<dbReference type="InterPro" id="IPR050220">
    <property type="entry name" value="Type_II_DNA_Topoisomerases"/>
</dbReference>
<dbReference type="GO" id="GO:0004648">
    <property type="term" value="F:O-phospho-L-serine:2-oxoglutarate aminotransferase activity"/>
    <property type="evidence" value="ECO:0007669"/>
    <property type="project" value="UniProtKB-UniRule"/>
</dbReference>
<keyword evidence="16 21" id="KW-0413">Isomerase</keyword>
<keyword evidence="6 20" id="KW-0963">Cytoplasm</keyword>
<evidence type="ECO:0000256" key="2">
    <source>
        <dbReference type="ARBA" id="ARBA00004915"/>
    </source>
</evidence>
<keyword evidence="13 21" id="KW-0799">Topoisomerase</keyword>
<dbReference type="EC" id="5.6.2.2" evidence="21"/>
<dbReference type="InterPro" id="IPR013758">
    <property type="entry name" value="Topo_IIA_A/C_ab"/>
</dbReference>
<dbReference type="InterPro" id="IPR015422">
    <property type="entry name" value="PyrdxlP-dep_Trfase_small"/>
</dbReference>
<evidence type="ECO:0000256" key="12">
    <source>
        <dbReference type="ARBA" id="ARBA00022898"/>
    </source>
</evidence>
<comment type="function">
    <text evidence="21">A type II topoisomerase that negatively supercoils closed circular double-stranded (ds) DNA in an ATP-dependent manner to modulate DNA topology and maintain chromosomes in an underwound state. Negative supercoiling favors strand separation, and DNA replication, transcription, recombination and repair, all of which involve strand separation. Also able to catalyze the interconversion of other topological isomers of dsDNA rings, including catenanes and knotted rings. Type II topoisomerases break and join 2 DNA strands simultaneously in an ATP-dependent manner.</text>
</comment>
<dbReference type="GO" id="GO:0005737">
    <property type="term" value="C:cytoplasm"/>
    <property type="evidence" value="ECO:0007669"/>
    <property type="project" value="UniProtKB-SubCell"/>
</dbReference>
<dbReference type="FunFam" id="3.30.1360.40:FF:000002">
    <property type="entry name" value="DNA gyrase subunit A"/>
    <property type="match status" value="1"/>
</dbReference>
<evidence type="ECO:0000256" key="20">
    <source>
        <dbReference type="HAMAP-Rule" id="MF_00160"/>
    </source>
</evidence>
<evidence type="ECO:0000256" key="15">
    <source>
        <dbReference type="ARBA" id="ARBA00023125"/>
    </source>
</evidence>
<keyword evidence="12 20" id="KW-0663">Pyridoxal phosphate</keyword>
<evidence type="ECO:0000256" key="19">
    <source>
        <dbReference type="ARBA" id="ARBA00049007"/>
    </source>
</evidence>
<evidence type="ECO:0000256" key="4">
    <source>
        <dbReference type="ARBA" id="ARBA00006904"/>
    </source>
</evidence>
<dbReference type="Gene3D" id="2.120.10.90">
    <property type="entry name" value="DNA gyrase/topoisomerase IV, subunit A, C-terminal"/>
    <property type="match status" value="1"/>
</dbReference>
<feature type="active site" description="O-(5'-phospho-DNA)-tyrosine intermediate" evidence="21 22">
    <location>
        <position position="122"/>
    </location>
</feature>
<evidence type="ECO:0000256" key="16">
    <source>
        <dbReference type="ARBA" id="ARBA00023235"/>
    </source>
</evidence>
<dbReference type="Gene3D" id="1.10.268.10">
    <property type="entry name" value="Topoisomerase, domain 3"/>
    <property type="match status" value="1"/>
</dbReference>
<comment type="catalytic activity">
    <reaction evidence="18 20">
        <text>4-(phosphooxy)-L-threonine + 2-oxoglutarate = (R)-3-hydroxy-2-oxo-4-phosphooxybutanoate + L-glutamate</text>
        <dbReference type="Rhea" id="RHEA:16573"/>
        <dbReference type="ChEBI" id="CHEBI:16810"/>
        <dbReference type="ChEBI" id="CHEBI:29985"/>
        <dbReference type="ChEBI" id="CHEBI:58452"/>
        <dbReference type="ChEBI" id="CHEBI:58538"/>
        <dbReference type="EC" id="2.6.1.52"/>
    </reaction>
</comment>
<organism evidence="25 26">
    <name type="scientific">Acidithiobacillus ferridurans</name>
    <dbReference type="NCBI Taxonomy" id="1232575"/>
    <lineage>
        <taxon>Bacteria</taxon>
        <taxon>Pseudomonadati</taxon>
        <taxon>Pseudomonadota</taxon>
        <taxon>Acidithiobacillia</taxon>
        <taxon>Acidithiobacillales</taxon>
        <taxon>Acidithiobacillaceae</taxon>
        <taxon>Acidithiobacillus</taxon>
    </lineage>
</organism>
<comment type="function">
    <text evidence="20">Catalyzes the reversible conversion of 3-phosphohydroxypyruvate to phosphoserine and of 3-hydroxy-2-oxo-4-phosphonooxybutanoate to phosphohydroxythreonine.</text>
</comment>
<dbReference type="UniPathway" id="UPA00244">
    <property type="reaction ID" value="UER00311"/>
</dbReference>
<feature type="binding site" evidence="20">
    <location>
        <position position="951"/>
    </location>
    <ligand>
        <name>pyridoxal 5'-phosphate</name>
        <dbReference type="ChEBI" id="CHEBI:597326"/>
    </ligand>
</feature>
<evidence type="ECO:0000256" key="22">
    <source>
        <dbReference type="PROSITE-ProRule" id="PRU01384"/>
    </source>
</evidence>
<evidence type="ECO:0000256" key="17">
    <source>
        <dbReference type="ARBA" id="ARBA00023299"/>
    </source>
</evidence>
<feature type="binding site" evidence="20">
    <location>
        <begin position="925"/>
        <end position="926"/>
    </location>
    <ligand>
        <name>pyridoxal 5'-phosphate</name>
        <dbReference type="ChEBI" id="CHEBI:597326"/>
    </ligand>
</feature>
<dbReference type="FunFam" id="1.10.268.10:FF:000001">
    <property type="entry name" value="DNA gyrase subunit A"/>
    <property type="match status" value="1"/>
</dbReference>
<dbReference type="FunFam" id="3.90.199.10:FF:000001">
    <property type="entry name" value="DNA gyrase subunit A"/>
    <property type="match status" value="1"/>
</dbReference>
<dbReference type="GO" id="GO:0006265">
    <property type="term" value="P:DNA topological change"/>
    <property type="evidence" value="ECO:0007669"/>
    <property type="project" value="UniProtKB-UniRule"/>
</dbReference>
<dbReference type="InterPro" id="IPR002205">
    <property type="entry name" value="Topo_IIA_dom_A"/>
</dbReference>
<evidence type="ECO:0000256" key="21">
    <source>
        <dbReference type="HAMAP-Rule" id="MF_01897"/>
    </source>
</evidence>
<evidence type="ECO:0000256" key="7">
    <source>
        <dbReference type="ARBA" id="ARBA00022576"/>
    </source>
</evidence>
<dbReference type="GO" id="GO:0008615">
    <property type="term" value="P:pyridoxine biosynthetic process"/>
    <property type="evidence" value="ECO:0007669"/>
    <property type="project" value="UniProtKB-UniRule"/>
</dbReference>
<dbReference type="HAMAP" id="MF_01897">
    <property type="entry name" value="GyrA"/>
    <property type="match status" value="1"/>
</dbReference>
<dbReference type="NCBIfam" id="NF004043">
    <property type="entry name" value="PRK05560.1"/>
    <property type="match status" value="1"/>
</dbReference>
<comment type="catalytic activity">
    <reaction evidence="19 20 23">
        <text>O-phospho-L-serine + 2-oxoglutarate = 3-phosphooxypyruvate + L-glutamate</text>
        <dbReference type="Rhea" id="RHEA:14329"/>
        <dbReference type="ChEBI" id="CHEBI:16810"/>
        <dbReference type="ChEBI" id="CHEBI:18110"/>
        <dbReference type="ChEBI" id="CHEBI:29985"/>
        <dbReference type="ChEBI" id="CHEBI:57524"/>
        <dbReference type="EC" id="2.6.1.52"/>
    </reaction>
</comment>
<dbReference type="SMART" id="SM00434">
    <property type="entry name" value="TOP4c"/>
    <property type="match status" value="1"/>
</dbReference>
<dbReference type="CDD" id="cd00611">
    <property type="entry name" value="PSAT_like"/>
    <property type="match status" value="1"/>
</dbReference>
<dbReference type="InterPro" id="IPR006691">
    <property type="entry name" value="GyrA/parC_rep"/>
</dbReference>
<feature type="binding site" evidence="20">
    <location>
        <position position="1021"/>
    </location>
    <ligand>
        <name>pyridoxal 5'-phosphate</name>
        <dbReference type="ChEBI" id="CHEBI:597326"/>
    </ligand>
</feature>
<keyword evidence="26" id="KW-1185">Reference proteome</keyword>
<dbReference type="FunFam" id="3.90.1150.10:FF:000006">
    <property type="entry name" value="Phosphoserine aminotransferase"/>
    <property type="match status" value="1"/>
</dbReference>
<evidence type="ECO:0000313" key="26">
    <source>
        <dbReference type="Proteomes" id="UP000280188"/>
    </source>
</evidence>
<dbReference type="InterPro" id="IPR015421">
    <property type="entry name" value="PyrdxlP-dep_Trfase_major"/>
</dbReference>
<dbReference type="HAMAP" id="MF_00160">
    <property type="entry name" value="SerC_aminotrans_5"/>
    <property type="match status" value="1"/>
</dbReference>
<feature type="modified residue" description="N6-(pyridoxal phosphate)lysine" evidence="20">
    <location>
        <position position="1045"/>
    </location>
</feature>
<feature type="binding site" evidence="20">
    <location>
        <position position="891"/>
    </location>
    <ligand>
        <name>L-glutamate</name>
        <dbReference type="ChEBI" id="CHEBI:29985"/>
    </ligand>
</feature>
<evidence type="ECO:0000256" key="14">
    <source>
        <dbReference type="ARBA" id="ARBA00023096"/>
    </source>
</evidence>
<evidence type="ECO:0000313" key="25">
    <source>
        <dbReference type="EMBL" id="BBF65899.1"/>
    </source>
</evidence>
<dbReference type="GO" id="GO:0034335">
    <property type="term" value="F:DNA negative supercoiling activity"/>
    <property type="evidence" value="ECO:0007669"/>
    <property type="project" value="UniProtKB-ARBA"/>
</dbReference>
<comment type="pathway">
    <text evidence="3 20 23">Amino-acid biosynthesis; L-serine biosynthesis; L-serine from 3-phospho-D-glycerate: step 2/3.</text>
</comment>
<dbReference type="InterPro" id="IPR000192">
    <property type="entry name" value="Aminotrans_V_dom"/>
</dbReference>
<dbReference type="UniPathway" id="UPA00135">
    <property type="reaction ID" value="UER00197"/>
</dbReference>
<feature type="binding site" evidence="20">
    <location>
        <position position="1001"/>
    </location>
    <ligand>
        <name>pyridoxal 5'-phosphate</name>
        <dbReference type="ChEBI" id="CHEBI:597326"/>
    </ligand>
</feature>
<feature type="binding site" evidence="20">
    <location>
        <begin position="1086"/>
        <end position="1087"/>
    </location>
    <ligand>
        <name>pyridoxal 5'-phosphate</name>
        <dbReference type="ChEBI" id="CHEBI:597326"/>
    </ligand>
</feature>
<dbReference type="Pfam" id="PF00521">
    <property type="entry name" value="DNA_topoisoIV"/>
    <property type="match status" value="1"/>
</dbReference>
<dbReference type="InterPro" id="IPR005743">
    <property type="entry name" value="GyrA"/>
</dbReference>
<dbReference type="GO" id="GO:0005694">
    <property type="term" value="C:chromosome"/>
    <property type="evidence" value="ECO:0007669"/>
    <property type="project" value="InterPro"/>
</dbReference>
<keyword evidence="15 21" id="KW-0238">DNA-binding</keyword>
<dbReference type="Gene3D" id="3.90.1150.10">
    <property type="entry name" value="Aspartate Aminotransferase, domain 1"/>
    <property type="match status" value="1"/>
</dbReference>
<dbReference type="KEGG" id="afj:AFERRID_21170"/>
<comment type="similarity">
    <text evidence="5 21">Belongs to the type II topoisomerase GyrA/ParC subunit family.</text>
</comment>
<keyword evidence="14 20" id="KW-0664">Pyridoxine biosynthesis</keyword>
<dbReference type="AlphaFoldDB" id="A0A2Z6IKA7"/>
<dbReference type="Pfam" id="PF00266">
    <property type="entry name" value="Aminotran_5"/>
    <property type="match status" value="1"/>
</dbReference>
<dbReference type="InterPro" id="IPR020578">
    <property type="entry name" value="Aminotrans_V_PyrdxlP_BS"/>
</dbReference>
<feature type="domain" description="Topo IIA-type catalytic" evidence="24">
    <location>
        <begin position="34"/>
        <end position="524"/>
    </location>
</feature>
<keyword evidence="8 20" id="KW-0028">Amino-acid biosynthesis</keyword>
<dbReference type="GO" id="GO:0006564">
    <property type="term" value="P:L-serine biosynthetic process"/>
    <property type="evidence" value="ECO:0007669"/>
    <property type="project" value="UniProtKB-UniRule"/>
</dbReference>
<dbReference type="EMBL" id="AP018795">
    <property type="protein sequence ID" value="BBF65899.1"/>
    <property type="molecule type" value="Genomic_DNA"/>
</dbReference>
<dbReference type="InterPro" id="IPR035516">
    <property type="entry name" value="Gyrase/topoIV_suA_C"/>
</dbReference>
<protein>
    <recommendedName>
        <fullName evidence="20 21">Multifunctional fusion protein</fullName>
    </recommendedName>
    <domain>
        <recommendedName>
            <fullName evidence="20">Phosphoserine aminotransferase</fullName>
            <ecNumber evidence="20">2.6.1.52</ecNumber>
        </recommendedName>
        <alternativeName>
            <fullName evidence="20">Phosphohydroxythreonine aminotransferase</fullName>
            <shortName evidence="20">PSAT</shortName>
        </alternativeName>
    </domain>
    <domain>
        <recommendedName>
            <fullName evidence="21">DNA gyrase subunit A</fullName>
            <ecNumber evidence="21">5.6.2.2</ecNumber>
        </recommendedName>
    </domain>
</protein>
<keyword evidence="17 20" id="KW-0718">Serine biosynthesis</keyword>
<evidence type="ECO:0000259" key="24">
    <source>
        <dbReference type="PROSITE" id="PS52040"/>
    </source>
</evidence>
<proteinExistence type="inferred from homology"/>
<comment type="similarity">
    <text evidence="4 20">Belongs to the class-V pyridoxal-phosphate-dependent aminotransferase family. SerC subfamily.</text>
</comment>
<name>A0A2Z6IKA7_ACIFI</name>
<dbReference type="InterPro" id="IPR013760">
    <property type="entry name" value="Topo_IIA-like_dom_sf"/>
</dbReference>
<dbReference type="PROSITE" id="PS00595">
    <property type="entry name" value="AA_TRANSFER_CLASS_5"/>
    <property type="match status" value="1"/>
</dbReference>
<dbReference type="InterPro" id="IPR015424">
    <property type="entry name" value="PyrdxlP-dep_Trfase"/>
</dbReference>
<gene>
    <name evidence="20" type="primary">serC</name>
    <name evidence="21" type="synonym">gyrA</name>
    <name evidence="25" type="ORF">AFERRID_21170</name>
</gene>
<dbReference type="SUPFAM" id="SSF101904">
    <property type="entry name" value="GyrA/ParC C-terminal domain-like"/>
    <property type="match status" value="1"/>
</dbReference>
<dbReference type="EC" id="2.6.1.52" evidence="20"/>
<evidence type="ECO:0000256" key="8">
    <source>
        <dbReference type="ARBA" id="ARBA00022605"/>
    </source>
</evidence>
<sequence length="1210" mass="133989">MIEFAKETIPVSLEKEMRQSYLDYAMSVIVGRALPDARDGLKPVHRRVLFAMHEMSNDWNKPYKKSARVVGDVIGKYHPHGDTAVYDTMVRMAQDFSMRYPLIDGQGNFGSVDGDSPAAMRYTEVRMSRIAHEMLADLEKETVDFGPNYDEKEMEPLVMPARIPNLLINGSAGIAVGMATNIPPHNLTEVINACLALVDDPETPDEDLFTLVPAPDFPTAGFIHGRAGSIEAYRTGRGRVVMRARCEFETDKKSNRQSIIVTELPYQVNKAKLIERIAEMVKEKRLEGISDLRDESDKSGMRIAIELKRDANADVVLNNLYQHTVMQSVFNINMVALLDGAPRTLGLRDLLQAFIQHRREVVTRRTVFELKKARDRAHILEGLAVALVNLDPLISLIRAAASPAEAKAQMLAKSWEPGMVAALLVERGEPSEGMHADGYHLSELQAQAILDLRLHRLTGLEQDKIRDEYLALLDRIRELLEILGSKTRLMEVIREELVAIRDQYGDARRSEIVADTGDISTEDLITEEEMVVTFTHAGYIKAQPVTVFNAQRRGGKGKMATTTKEEDFVERMFCASTHAYCLFFSNLGKVFWQKVYQLPQAGRGAKGKPIVNLLSLAPTERITAVLPVRDFTEGQFVCMVTSLGVVKKTPVMEYSRPRSQGINAINLDPGDRLVAVGLSDGQREFMLFTRHGMAVRFPEAKVRAMGRNARGVRGISLEENDRVISAQWVDSSQVILTTTANGYGKLTKVDEYRRTNRGGKGVIAIQTNERNGDVVGALAVTERDELMLVSDHGTLIRIAVNSIRRTGRNAQGVRLINLGEGEQLAGLALIADTDEEEGSRPICPSKCTMNQTIFNFSAGPAVLPHVVLEQVQAELLDWHGSGMSVMEMSHRGPEFMKIAAEAEQDLRDLLDIPANYKILFLQGGATLQFAMVPLNLLRGHGKASYVQTGIWSKKAIAEARRFTAVEIAASNEGRHASYVPMQADWQVSPDTAYVHITGNETIGGVEFDFIPDLGDIPLVSDASSHILSKPMDVSRFGLIYAGAQKNIGPAGLTLVIVRDDLIGHAPANTATMLDYAVYAKEESMHNTPPTFAIYVAGLVFKWLKQLGGLEKMAEINARKARLLYDAIDESRGFYANPVEPRNRSRMNVPFTLADAAMDEAFLKGARSHGLIQLKGHRSVGGMRASIYNAMPEAGVQILADYLRDFARQHG</sequence>
<dbReference type="GO" id="GO:0003677">
    <property type="term" value="F:DNA binding"/>
    <property type="evidence" value="ECO:0007669"/>
    <property type="project" value="UniProtKB-UniRule"/>
</dbReference>
<evidence type="ECO:0000256" key="5">
    <source>
        <dbReference type="ARBA" id="ARBA00008263"/>
    </source>
</evidence>
<evidence type="ECO:0000256" key="3">
    <source>
        <dbReference type="ARBA" id="ARBA00005099"/>
    </source>
</evidence>
<dbReference type="GO" id="GO:0009330">
    <property type="term" value="C:DNA topoisomerase type II (double strand cut, ATP-hydrolyzing) complex"/>
    <property type="evidence" value="ECO:0007669"/>
    <property type="project" value="TreeGrafter"/>
</dbReference>
<evidence type="ECO:0000256" key="18">
    <source>
        <dbReference type="ARBA" id="ARBA00047630"/>
    </source>
</evidence>
<dbReference type="CDD" id="cd00187">
    <property type="entry name" value="TOP4c"/>
    <property type="match status" value="1"/>
</dbReference>
<evidence type="ECO:0000256" key="10">
    <source>
        <dbReference type="ARBA" id="ARBA00022741"/>
    </source>
</evidence>
<comment type="pathway">
    <text evidence="2 20">Cofactor biosynthesis; pyridoxine 5'-phosphate biosynthesis; pyridoxine 5'-phosphate from D-erythrose 4-phosphate: step 3/5.</text>
</comment>
<dbReference type="NCBIfam" id="NF004044">
    <property type="entry name" value="PRK05561.1"/>
    <property type="match status" value="1"/>
</dbReference>
<feature type="binding site" evidence="20">
    <location>
        <position position="1044"/>
    </location>
    <ligand>
        <name>pyridoxal 5'-phosphate</name>
        <dbReference type="ChEBI" id="CHEBI:597326"/>
    </ligand>
</feature>
<dbReference type="Gene3D" id="3.30.1360.40">
    <property type="match status" value="1"/>
</dbReference>
<dbReference type="GO" id="GO:0006261">
    <property type="term" value="P:DNA-templated DNA replication"/>
    <property type="evidence" value="ECO:0007669"/>
    <property type="project" value="UniProtKB-UniRule"/>
</dbReference>
<reference evidence="25 26" key="1">
    <citation type="journal article" date="2018" name="Microbiol. Resour. Announc.">
        <title>Complete Genome Sequence of Acidithiobacillus ferridurans JCM 18981.</title>
        <authorList>
            <person name="Miyauchi T."/>
            <person name="Kouzuma A."/>
            <person name="Abe T."/>
            <person name="Watanabe K."/>
        </authorList>
    </citation>
    <scope>NUCLEOTIDE SEQUENCE [LARGE SCALE GENOMIC DNA]</scope>
    <source>
        <strain evidence="26">ATCC 33020 / DSM 29468 / JCM 18981 / 11Fe</strain>
    </source>
</reference>
<dbReference type="SUPFAM" id="SSF53383">
    <property type="entry name" value="PLP-dependent transferases"/>
    <property type="match status" value="1"/>
</dbReference>
<dbReference type="PANTHER" id="PTHR43493">
    <property type="entry name" value="DNA GYRASE/TOPOISOMERASE SUBUNIT A"/>
    <property type="match status" value="1"/>
</dbReference>
<dbReference type="PANTHER" id="PTHR43493:SF5">
    <property type="entry name" value="DNA GYRASE SUBUNIT A, CHLOROPLASTIC_MITOCHONDRIAL"/>
    <property type="match status" value="1"/>
</dbReference>
<evidence type="ECO:0000256" key="6">
    <source>
        <dbReference type="ARBA" id="ARBA00022490"/>
    </source>
</evidence>
<dbReference type="NCBIfam" id="TIGR01063">
    <property type="entry name" value="gyrA"/>
    <property type="match status" value="1"/>
</dbReference>
<dbReference type="FunFam" id="2.120.10.90:FF:000004">
    <property type="entry name" value="DNA gyrase subunit A"/>
    <property type="match status" value="1"/>
</dbReference>
<accession>A0A2Z6IKA7</accession>
<dbReference type="InterPro" id="IPR013757">
    <property type="entry name" value="Topo_IIA_A_a_sf"/>
</dbReference>
<dbReference type="NCBIfam" id="NF003764">
    <property type="entry name" value="PRK05355.1"/>
    <property type="match status" value="1"/>
</dbReference>
<comment type="subunit">
    <text evidence="20">Homodimer.</text>
</comment>
<keyword evidence="7 20" id="KW-0032">Aminotransferase</keyword>
<comment type="subcellular location">
    <subcellularLocation>
        <location evidence="20">Cytoplasm</location>
    </subcellularLocation>
</comment>
<evidence type="ECO:0000256" key="1">
    <source>
        <dbReference type="ARBA" id="ARBA00000185"/>
    </source>
</evidence>
<evidence type="ECO:0000256" key="11">
    <source>
        <dbReference type="ARBA" id="ARBA00022840"/>
    </source>
</evidence>
<dbReference type="NCBIfam" id="TIGR01364">
    <property type="entry name" value="serC_1"/>
    <property type="match status" value="1"/>
</dbReference>
<dbReference type="PROSITE" id="PS52040">
    <property type="entry name" value="TOPO_IIA"/>
    <property type="match status" value="1"/>
</dbReference>
<dbReference type="Pfam" id="PF03989">
    <property type="entry name" value="DNA_gyraseA_C"/>
    <property type="match status" value="6"/>
</dbReference>
<evidence type="ECO:0000256" key="23">
    <source>
        <dbReference type="RuleBase" id="RU004505"/>
    </source>
</evidence>
<evidence type="ECO:0000256" key="9">
    <source>
        <dbReference type="ARBA" id="ARBA00022679"/>
    </source>
</evidence>
<dbReference type="Proteomes" id="UP000280188">
    <property type="component" value="Chromosome"/>
</dbReference>
<comment type="miscellaneous">
    <text evidence="21">Few gyrases are as efficient as E.coli at forming negative supercoils. Not all organisms have 2 type II topoisomerases; in organisms with a single type II topoisomerase this enzyme also has to decatenate newly replicated chromosomes.</text>
</comment>
<dbReference type="GO" id="GO:0005524">
    <property type="term" value="F:ATP binding"/>
    <property type="evidence" value="ECO:0007669"/>
    <property type="project" value="UniProtKB-UniRule"/>
</dbReference>
<keyword evidence="9 20" id="KW-0808">Transferase</keyword>
<dbReference type="FunFam" id="3.40.640.10:FF:000010">
    <property type="entry name" value="Phosphoserine aminotransferase"/>
    <property type="match status" value="1"/>
</dbReference>